<organism evidence="1">
    <name type="scientific">bioreactor metagenome</name>
    <dbReference type="NCBI Taxonomy" id="1076179"/>
    <lineage>
        <taxon>unclassified sequences</taxon>
        <taxon>metagenomes</taxon>
        <taxon>ecological metagenomes</taxon>
    </lineage>
</organism>
<gene>
    <name evidence="1" type="ORF">SDC9_167757</name>
</gene>
<protein>
    <submittedName>
        <fullName evidence="1">Uncharacterized protein</fullName>
    </submittedName>
</protein>
<reference evidence="1" key="1">
    <citation type="submission" date="2019-08" db="EMBL/GenBank/DDBJ databases">
        <authorList>
            <person name="Kucharzyk K."/>
            <person name="Murdoch R.W."/>
            <person name="Higgins S."/>
            <person name="Loffler F."/>
        </authorList>
    </citation>
    <scope>NUCLEOTIDE SEQUENCE</scope>
</reference>
<proteinExistence type="predicted"/>
<comment type="caution">
    <text evidence="1">The sequence shown here is derived from an EMBL/GenBank/DDBJ whole genome shotgun (WGS) entry which is preliminary data.</text>
</comment>
<name>A0A645G0L5_9ZZZZ</name>
<evidence type="ECO:0000313" key="1">
    <source>
        <dbReference type="EMBL" id="MPN20378.1"/>
    </source>
</evidence>
<sequence length="106" mass="11988">MAYYKNGLPYTGPKMSKQWYEDNGYATKAPEAAPEIRRYDQLKIIRALGEGWTAKRAELEAAGLLDKFLVASHLSTADEDFAAVLKTLTDDERALLDGKCRREEME</sequence>
<accession>A0A645G0L5</accession>
<dbReference type="AlphaFoldDB" id="A0A645G0L5"/>
<dbReference type="EMBL" id="VSSQ01068129">
    <property type="protein sequence ID" value="MPN20378.1"/>
    <property type="molecule type" value="Genomic_DNA"/>
</dbReference>